<dbReference type="InterPro" id="IPR015421">
    <property type="entry name" value="PyrdxlP-dep_Trfase_major"/>
</dbReference>
<dbReference type="NCBIfam" id="TIGR01977">
    <property type="entry name" value="am_tr_V_EF2568"/>
    <property type="match status" value="1"/>
</dbReference>
<feature type="domain" description="Aminotransferase class V" evidence="7">
    <location>
        <begin position="2"/>
        <end position="363"/>
    </location>
</feature>
<dbReference type="RefSeq" id="WP_098922469.1">
    <property type="nucleotide sequence ID" value="NZ_CP023819.1"/>
</dbReference>
<dbReference type="InterPro" id="IPR020578">
    <property type="entry name" value="Aminotrans_V_PyrdxlP_BS"/>
</dbReference>
<evidence type="ECO:0000313" key="8">
    <source>
        <dbReference type="EMBL" id="ATL89098.1"/>
    </source>
</evidence>
<dbReference type="InterPro" id="IPR015422">
    <property type="entry name" value="PyrdxlP-dep_Trfase_small"/>
</dbReference>
<evidence type="ECO:0000313" key="9">
    <source>
        <dbReference type="Proteomes" id="UP000223709"/>
    </source>
</evidence>
<dbReference type="PIRSF" id="PIRSF005572">
    <property type="entry name" value="NifS"/>
    <property type="match status" value="1"/>
</dbReference>
<comment type="cofactor">
    <cofactor evidence="1 6">
        <name>pyridoxal 5'-phosphate</name>
        <dbReference type="ChEBI" id="CHEBI:597326"/>
    </cofactor>
</comment>
<protein>
    <recommendedName>
        <fullName evidence="3">cysteine desulfurase</fullName>
        <ecNumber evidence="3">2.8.1.7</ecNumber>
    </recommendedName>
</protein>
<dbReference type="InterPro" id="IPR016454">
    <property type="entry name" value="Cysteine_dSase"/>
</dbReference>
<dbReference type="InterPro" id="IPR015424">
    <property type="entry name" value="PyrdxlP-dep_Trfase"/>
</dbReference>
<reference evidence="8 9" key="1">
    <citation type="submission" date="2017-10" db="EMBL/GenBank/DDBJ databases">
        <title>Complete Genome Sequence of Faecalibacterium prausnitzii isolated from the gut of healthy adult Indian.</title>
        <authorList>
            <person name="Bag S."/>
            <person name="Ghosh T.S."/>
            <person name="Das B."/>
        </authorList>
    </citation>
    <scope>NUCLEOTIDE SEQUENCE [LARGE SCALE GENOMIC DNA]</scope>
    <source>
        <strain evidence="8 9">Indica</strain>
    </source>
</reference>
<dbReference type="Pfam" id="PF00266">
    <property type="entry name" value="Aminotran_5"/>
    <property type="match status" value="1"/>
</dbReference>
<accession>A0A291T7K8</accession>
<comment type="similarity">
    <text evidence="2">Belongs to the class-V pyridoxal-phosphate-dependent aminotransferase family. Csd subfamily.</text>
</comment>
<gene>
    <name evidence="8" type="ORF">CRH10_01585</name>
</gene>
<dbReference type="EMBL" id="CP023819">
    <property type="protein sequence ID" value="ATL89098.1"/>
    <property type="molecule type" value="Genomic_DNA"/>
</dbReference>
<dbReference type="InterPro" id="IPR010969">
    <property type="entry name" value="Cys_dSase-rel_unknwn_funct"/>
</dbReference>
<dbReference type="Gene3D" id="3.40.640.10">
    <property type="entry name" value="Type I PLP-dependent aspartate aminotransferase-like (Major domain)"/>
    <property type="match status" value="1"/>
</dbReference>
<evidence type="ECO:0000259" key="7">
    <source>
        <dbReference type="Pfam" id="PF00266"/>
    </source>
</evidence>
<evidence type="ECO:0000256" key="6">
    <source>
        <dbReference type="RuleBase" id="RU004504"/>
    </source>
</evidence>
<evidence type="ECO:0000256" key="5">
    <source>
        <dbReference type="ARBA" id="ARBA00050776"/>
    </source>
</evidence>
<evidence type="ECO:0000256" key="3">
    <source>
        <dbReference type="ARBA" id="ARBA00012239"/>
    </source>
</evidence>
<dbReference type="InterPro" id="IPR000192">
    <property type="entry name" value="Aminotrans_V_dom"/>
</dbReference>
<sequence length="377" mass="39859">MIYLDNAATTLHKPLEVGQAMLDALQTAGNPGRGAHAPTLHASRIVYETREALARLFHAEGPACIAFASNATQALNTAINGLFGPGDHVITTVCEHNSVLRPLYRLQRQGVEVSFVDVDANGVLCYAQFEQLLRPNTRGVVVTGASNVTGNRTDLAFVSAFAKKYGLLFLVDAAQTAGAMPMDVQALGIDVLCFTGHKALLGPQGTGGLYVRPGLQVAPLVVGGSGVHSFDGRHPTEMPTALEAGTLNVPGIAGLGAGGRWLLTQGVEALETKESALARLFYETVREIPGVRLYGDFTAPRAPIVSLNLAGEDSARVADALWEEYGICVRAGAHCAPLMHRALGTVEQGVVRFSFSHTNTREEALAAARAVRSLAEE</sequence>
<dbReference type="SUPFAM" id="SSF53383">
    <property type="entry name" value="PLP-dependent transferases"/>
    <property type="match status" value="1"/>
</dbReference>
<evidence type="ECO:0000256" key="1">
    <source>
        <dbReference type="ARBA" id="ARBA00001933"/>
    </source>
</evidence>
<organism evidence="8 9">
    <name type="scientific">Faecalibacterium prausnitzii</name>
    <dbReference type="NCBI Taxonomy" id="853"/>
    <lineage>
        <taxon>Bacteria</taxon>
        <taxon>Bacillati</taxon>
        <taxon>Bacillota</taxon>
        <taxon>Clostridia</taxon>
        <taxon>Eubacteriales</taxon>
        <taxon>Oscillospiraceae</taxon>
        <taxon>Faecalibacterium</taxon>
    </lineage>
</organism>
<dbReference type="Proteomes" id="UP000223709">
    <property type="component" value="Chromosome"/>
</dbReference>
<name>A0A291T7K8_9FIRM</name>
<dbReference type="PANTHER" id="PTHR43586:SF4">
    <property type="entry name" value="ISOPENICILLIN N EPIMERASE"/>
    <property type="match status" value="1"/>
</dbReference>
<dbReference type="PANTHER" id="PTHR43586">
    <property type="entry name" value="CYSTEINE DESULFURASE"/>
    <property type="match status" value="1"/>
</dbReference>
<dbReference type="GO" id="GO:0031071">
    <property type="term" value="F:cysteine desulfurase activity"/>
    <property type="evidence" value="ECO:0007669"/>
    <property type="project" value="UniProtKB-EC"/>
</dbReference>
<keyword evidence="4" id="KW-0663">Pyridoxal phosphate</keyword>
<dbReference type="AlphaFoldDB" id="A0A291T7K8"/>
<dbReference type="EC" id="2.8.1.7" evidence="3"/>
<dbReference type="PROSITE" id="PS00595">
    <property type="entry name" value="AA_TRANSFER_CLASS_5"/>
    <property type="match status" value="1"/>
</dbReference>
<evidence type="ECO:0000256" key="2">
    <source>
        <dbReference type="ARBA" id="ARBA00010447"/>
    </source>
</evidence>
<comment type="catalytic activity">
    <reaction evidence="5">
        <text>(sulfur carrier)-H + L-cysteine = (sulfur carrier)-SH + L-alanine</text>
        <dbReference type="Rhea" id="RHEA:43892"/>
        <dbReference type="Rhea" id="RHEA-COMP:14737"/>
        <dbReference type="Rhea" id="RHEA-COMP:14739"/>
        <dbReference type="ChEBI" id="CHEBI:29917"/>
        <dbReference type="ChEBI" id="CHEBI:35235"/>
        <dbReference type="ChEBI" id="CHEBI:57972"/>
        <dbReference type="ChEBI" id="CHEBI:64428"/>
        <dbReference type="EC" id="2.8.1.7"/>
    </reaction>
</comment>
<dbReference type="Gene3D" id="3.90.1150.10">
    <property type="entry name" value="Aspartate Aminotransferase, domain 1"/>
    <property type="match status" value="1"/>
</dbReference>
<proteinExistence type="inferred from homology"/>
<evidence type="ECO:0000256" key="4">
    <source>
        <dbReference type="ARBA" id="ARBA00022898"/>
    </source>
</evidence>